<accession>A0A5S5C3S9</accession>
<reference evidence="4 5" key="1">
    <citation type="submission" date="2019-07" db="EMBL/GenBank/DDBJ databases">
        <title>Genomic Encyclopedia of Type Strains, Phase III (KMG-III): the genomes of soil and plant-associated and newly described type strains.</title>
        <authorList>
            <person name="Whitman W."/>
        </authorList>
    </citation>
    <scope>NUCLEOTIDE SEQUENCE [LARGE SCALE GENOMIC DNA]</scope>
    <source>
        <strain evidence="4 5">BL24</strain>
    </source>
</reference>
<dbReference type="Proteomes" id="UP000323257">
    <property type="component" value="Unassembled WGS sequence"/>
</dbReference>
<keyword evidence="2" id="KW-0813">Transport</keyword>
<sequence>MMRECCLFVLALLIGAQLSGCAAGSGGIPRQNTMEDKTQTIQYVSSMLDYQGSAKIIGELAEEYGRAHPDVRYEFENVNTTDLLQKIQLLAASNDLPELFSFESGKPLEVLADNGFVLDIEQAFKELGLYEKLNPAAVKLLKSMVGGKGLYALPLEMNIEGFWYNKALFAEYGLGEPRTWDEMLEAAALFKENGIQPFSVAGTVKWPITRLINGYVIRLYGYDVMQRVASGELQVTDPGFVEAASVVQRMGLNGYLGDDVNTTDLNTAASLFLQGKAAMYYSGSWSLRDFNDPSQNKIGADQIGFFNIPLVEGGAGTLDDWLMNAGLTTSFSADAYNDNMKDWMKHVFSNYGDKAMNEMGFLTGFQVDRLPASMPPLTQMVQEKIGGVKNGVLWFEALFTPAAQKTAWDNAQLLVANRDYTPEMYMKELHEALTQE</sequence>
<proteinExistence type="inferred from homology"/>
<comment type="similarity">
    <text evidence="1">Belongs to the bacterial solute-binding protein 1 family.</text>
</comment>
<dbReference type="InterPro" id="IPR050490">
    <property type="entry name" value="Bact_solute-bd_prot1"/>
</dbReference>
<name>A0A5S5C3S9_9BACL</name>
<dbReference type="PANTHER" id="PTHR43649:SF29">
    <property type="entry name" value="OSMOPROTECTIVE COMPOUNDS-BINDING PROTEIN GGTB"/>
    <property type="match status" value="1"/>
</dbReference>
<dbReference type="Gene3D" id="3.40.190.10">
    <property type="entry name" value="Periplasmic binding protein-like II"/>
    <property type="match status" value="2"/>
</dbReference>
<dbReference type="InterPro" id="IPR006059">
    <property type="entry name" value="SBP"/>
</dbReference>
<organism evidence="4 5">
    <name type="scientific">Paenibacillus methanolicus</name>
    <dbReference type="NCBI Taxonomy" id="582686"/>
    <lineage>
        <taxon>Bacteria</taxon>
        <taxon>Bacillati</taxon>
        <taxon>Bacillota</taxon>
        <taxon>Bacilli</taxon>
        <taxon>Bacillales</taxon>
        <taxon>Paenibacillaceae</taxon>
        <taxon>Paenibacillus</taxon>
    </lineage>
</organism>
<dbReference type="EMBL" id="VNHS01000007">
    <property type="protein sequence ID" value="TYP73142.1"/>
    <property type="molecule type" value="Genomic_DNA"/>
</dbReference>
<evidence type="ECO:0000256" key="2">
    <source>
        <dbReference type="ARBA" id="ARBA00022448"/>
    </source>
</evidence>
<feature type="signal peptide" evidence="3">
    <location>
        <begin position="1"/>
        <end position="22"/>
    </location>
</feature>
<gene>
    <name evidence="4" type="ORF">BCM02_107126</name>
</gene>
<dbReference type="OrthoDB" id="9798191at2"/>
<feature type="chain" id="PRO_5039577830" evidence="3">
    <location>
        <begin position="23"/>
        <end position="436"/>
    </location>
</feature>
<evidence type="ECO:0000313" key="4">
    <source>
        <dbReference type="EMBL" id="TYP73142.1"/>
    </source>
</evidence>
<comment type="caution">
    <text evidence="4">The sequence shown here is derived from an EMBL/GenBank/DDBJ whole genome shotgun (WGS) entry which is preliminary data.</text>
</comment>
<evidence type="ECO:0000256" key="3">
    <source>
        <dbReference type="SAM" id="SignalP"/>
    </source>
</evidence>
<dbReference type="PANTHER" id="PTHR43649">
    <property type="entry name" value="ARABINOSE-BINDING PROTEIN-RELATED"/>
    <property type="match status" value="1"/>
</dbReference>
<dbReference type="RefSeq" id="WP_148930705.1">
    <property type="nucleotide sequence ID" value="NZ_VNHS01000007.1"/>
</dbReference>
<dbReference type="SUPFAM" id="SSF53850">
    <property type="entry name" value="Periplasmic binding protein-like II"/>
    <property type="match status" value="1"/>
</dbReference>
<keyword evidence="5" id="KW-1185">Reference proteome</keyword>
<evidence type="ECO:0000313" key="5">
    <source>
        <dbReference type="Proteomes" id="UP000323257"/>
    </source>
</evidence>
<keyword evidence="3" id="KW-0732">Signal</keyword>
<dbReference type="AlphaFoldDB" id="A0A5S5C3S9"/>
<protein>
    <submittedName>
        <fullName evidence="4">Raffinose/stachyose/melibiose transport system substrate-binding protein</fullName>
    </submittedName>
</protein>
<evidence type="ECO:0000256" key="1">
    <source>
        <dbReference type="ARBA" id="ARBA00008520"/>
    </source>
</evidence>
<dbReference type="Pfam" id="PF01547">
    <property type="entry name" value="SBP_bac_1"/>
    <property type="match status" value="1"/>
</dbReference>